<dbReference type="InterPro" id="IPR036427">
    <property type="entry name" value="Bromodomain-like_sf"/>
</dbReference>
<dbReference type="PROSITE" id="PS50865">
    <property type="entry name" value="ZF_MYND_2"/>
    <property type="match status" value="1"/>
</dbReference>
<dbReference type="InterPro" id="IPR048589">
    <property type="entry name" value="SAMD1-like_WH"/>
</dbReference>
<dbReference type="InterPro" id="IPR002893">
    <property type="entry name" value="Znf_MYND"/>
</dbReference>
<dbReference type="FunFam" id="6.10.140.2220:FF:000002">
    <property type="entry name" value="Protein kinase C-binding protein 1 isoform C"/>
    <property type="match status" value="1"/>
</dbReference>
<feature type="compositionally biased region" description="Acidic residues" evidence="14">
    <location>
        <begin position="364"/>
        <end position="382"/>
    </location>
</feature>
<feature type="domain" description="PWWP" evidence="15">
    <location>
        <begin position="280"/>
        <end position="331"/>
    </location>
</feature>
<keyword evidence="12" id="KW-0539">Nucleus</keyword>
<feature type="region of interest" description="Disordered" evidence="14">
    <location>
        <begin position="358"/>
        <end position="386"/>
    </location>
</feature>
<keyword evidence="20" id="KW-1185">Reference proteome</keyword>
<dbReference type="Pfam" id="PF23461">
    <property type="entry name" value="ZMYND11_CC"/>
    <property type="match status" value="1"/>
</dbReference>
<evidence type="ECO:0000259" key="16">
    <source>
        <dbReference type="PROSITE" id="PS50865"/>
    </source>
</evidence>
<keyword evidence="7" id="KW-0862">Zinc</keyword>
<evidence type="ECO:0000313" key="18">
    <source>
        <dbReference type="EMBL" id="ELU10691.1"/>
    </source>
</evidence>
<evidence type="ECO:0000256" key="1">
    <source>
        <dbReference type="ARBA" id="ARBA00004123"/>
    </source>
</evidence>
<comment type="subcellular location">
    <subcellularLocation>
        <location evidence="2">Chromosome</location>
    </subcellularLocation>
    <subcellularLocation>
        <location evidence="1">Nucleus</location>
    </subcellularLocation>
</comment>
<dbReference type="Pfam" id="PF00855">
    <property type="entry name" value="PWWP"/>
    <property type="match status" value="1"/>
</dbReference>
<feature type="region of interest" description="Disordered" evidence="14">
    <location>
        <begin position="458"/>
        <end position="484"/>
    </location>
</feature>
<feature type="compositionally biased region" description="Polar residues" evidence="14">
    <location>
        <begin position="470"/>
        <end position="484"/>
    </location>
</feature>
<dbReference type="GO" id="GO:0008270">
    <property type="term" value="F:zinc ion binding"/>
    <property type="evidence" value="ECO:0007669"/>
    <property type="project" value="UniProtKB-KW"/>
</dbReference>
<dbReference type="InterPro" id="IPR001487">
    <property type="entry name" value="Bromodomain"/>
</dbReference>
<dbReference type="InterPro" id="IPR047269">
    <property type="entry name" value="ZMY11"/>
</dbReference>
<dbReference type="GO" id="GO:0003714">
    <property type="term" value="F:transcription corepressor activity"/>
    <property type="evidence" value="ECO:0007669"/>
    <property type="project" value="InterPro"/>
</dbReference>
<dbReference type="CDD" id="cd15537">
    <property type="entry name" value="PHD_BS69"/>
    <property type="match status" value="1"/>
</dbReference>
<dbReference type="Proteomes" id="UP000014760">
    <property type="component" value="Unassembled WGS sequence"/>
</dbReference>
<dbReference type="InterPro" id="IPR000313">
    <property type="entry name" value="PWWP_dom"/>
</dbReference>
<dbReference type="PROSITE" id="PS52014">
    <property type="entry name" value="SAMD1_WH"/>
    <property type="match status" value="1"/>
</dbReference>
<feature type="domain" description="SAMD1-like winged helix (WH)" evidence="17">
    <location>
        <begin position="6"/>
        <end position="82"/>
    </location>
</feature>
<keyword evidence="3" id="KW-0158">Chromosome</keyword>
<dbReference type="GO" id="GO:0005694">
    <property type="term" value="C:chromosome"/>
    <property type="evidence" value="ECO:0007669"/>
    <property type="project" value="UniProtKB-SubCell"/>
</dbReference>
<dbReference type="InterPro" id="IPR013083">
    <property type="entry name" value="Znf_RING/FYVE/PHD"/>
</dbReference>
<sequence>MVQPVRKRQADPLRVPQFWQAIVYVRQQKQIPNLERVQRYMNRTYGMKFSECELELQYCVKDGLLNEYTALGFKGQRTGIEQEGYRLPSIEDEFDRGKHDWYCFDCHQPGEVVECDECWRVYHPTCTEDDWTAEKFICAVCKATKRKPRIKRKELNRLVTYTLNRIKHNLKTKELHKFGTTEEDQLKVDRLVHRYMDLNLMEGKAHERKYKYLEQFYSDCRTILHNTFICFGDTGLMAELAKIMMRDCKYDLDEIRQCKDCYQFSNAKPKDWFAQPCRPAHKLVFAKQKGFCYWPAKVIKITTEGYDVRFFGGWHQRAYIPENNVKTIESNVKQLNIKRTAGFVKAMKELSLHQELMSRVSQDDPLEQPSDNEQEEEEDIEPPEIRHKKFRKLSKSHRKGAFHFAQQELMMDAMDVSSSQQDPLVAETPEDANMVTSSEDNILSSPRTFSTSDIGVQTSKKLSGGKQPHKNTQTEVEYPTASTSSSNAKCHCETKYNKAFMDYKTQLEKDAKADKDRALKELEERLRADFELDKQAAVSRAMGSTQRDTDKVRRQMEERCKEQFGEDLKKVIQKHKSEVSSTKKKQWCYNCEEEAMYHCCWNTSYCSIKCQQDHWHREHKRMCRRKRNIEK</sequence>
<dbReference type="SMART" id="SM00293">
    <property type="entry name" value="PWWP"/>
    <property type="match status" value="1"/>
</dbReference>
<dbReference type="GO" id="GO:0009966">
    <property type="term" value="P:regulation of signal transduction"/>
    <property type="evidence" value="ECO:0007669"/>
    <property type="project" value="TreeGrafter"/>
</dbReference>
<protein>
    <recommendedName>
        <fullName evidence="21">MYND-type domain-containing protein</fullName>
    </recommendedName>
</protein>
<dbReference type="PANTHER" id="PTHR46379:SF1">
    <property type="entry name" value="ZINC FINGER MYND DOMAIN-CONTAINING PROTEIN 11"/>
    <property type="match status" value="1"/>
</dbReference>
<evidence type="ECO:0000313" key="20">
    <source>
        <dbReference type="Proteomes" id="UP000014760"/>
    </source>
</evidence>
<dbReference type="OMA" id="QCHRVYH"/>
<evidence type="ECO:0000256" key="10">
    <source>
        <dbReference type="ARBA" id="ARBA00023117"/>
    </source>
</evidence>
<evidence type="ECO:0000259" key="15">
    <source>
        <dbReference type="PROSITE" id="PS50812"/>
    </source>
</evidence>
<dbReference type="EnsemblMetazoa" id="CapteT169629">
    <property type="protein sequence ID" value="CapteP169629"/>
    <property type="gene ID" value="CapteG169629"/>
</dbReference>
<dbReference type="EMBL" id="AMQN01005979">
    <property type="status" value="NOT_ANNOTATED_CDS"/>
    <property type="molecule type" value="Genomic_DNA"/>
</dbReference>
<dbReference type="Gene3D" id="3.30.40.10">
    <property type="entry name" value="Zinc/RING finger domain, C3HC4 (zinc finger)"/>
    <property type="match status" value="1"/>
</dbReference>
<dbReference type="AlphaFoldDB" id="R7V304"/>
<evidence type="ECO:0000256" key="7">
    <source>
        <dbReference type="ARBA" id="ARBA00022833"/>
    </source>
</evidence>
<evidence type="ECO:0000256" key="8">
    <source>
        <dbReference type="ARBA" id="ARBA00022853"/>
    </source>
</evidence>
<evidence type="ECO:0000256" key="5">
    <source>
        <dbReference type="ARBA" id="ARBA00022723"/>
    </source>
</evidence>
<keyword evidence="8" id="KW-0156">Chromatin regulator</keyword>
<keyword evidence="5" id="KW-0479">Metal-binding</keyword>
<dbReference type="GO" id="GO:0005634">
    <property type="term" value="C:nucleus"/>
    <property type="evidence" value="ECO:0007669"/>
    <property type="project" value="UniProtKB-SubCell"/>
</dbReference>
<evidence type="ECO:0008006" key="21">
    <source>
        <dbReference type="Google" id="ProtNLM"/>
    </source>
</evidence>
<dbReference type="Gene3D" id="2.30.30.140">
    <property type="match status" value="1"/>
</dbReference>
<keyword evidence="6 13" id="KW-0863">Zinc-finger</keyword>
<evidence type="ECO:0000256" key="9">
    <source>
        <dbReference type="ARBA" id="ARBA00023015"/>
    </source>
</evidence>
<dbReference type="GO" id="GO:0140006">
    <property type="term" value="F:histone H3 reader activity"/>
    <property type="evidence" value="ECO:0007669"/>
    <property type="project" value="UniProtKB-ARBA"/>
</dbReference>
<keyword evidence="10" id="KW-0103">Bromodomain</keyword>
<evidence type="ECO:0000259" key="17">
    <source>
        <dbReference type="PROSITE" id="PS52014"/>
    </source>
</evidence>
<dbReference type="PANTHER" id="PTHR46379">
    <property type="entry name" value="ZINC FINGER MYND DOMAIN-CONTAINING"/>
    <property type="match status" value="1"/>
</dbReference>
<keyword evidence="4" id="KW-0597">Phosphoprotein</keyword>
<evidence type="ECO:0000313" key="19">
    <source>
        <dbReference type="EnsemblMetazoa" id="CapteP169629"/>
    </source>
</evidence>
<evidence type="ECO:0000256" key="14">
    <source>
        <dbReference type="SAM" id="MobiDB-lite"/>
    </source>
</evidence>
<evidence type="ECO:0000256" key="12">
    <source>
        <dbReference type="ARBA" id="ARBA00023242"/>
    </source>
</evidence>
<organism evidence="18">
    <name type="scientific">Capitella teleta</name>
    <name type="common">Polychaete worm</name>
    <dbReference type="NCBI Taxonomy" id="283909"/>
    <lineage>
        <taxon>Eukaryota</taxon>
        <taxon>Metazoa</taxon>
        <taxon>Spiralia</taxon>
        <taxon>Lophotrochozoa</taxon>
        <taxon>Annelida</taxon>
        <taxon>Polychaeta</taxon>
        <taxon>Sedentaria</taxon>
        <taxon>Scolecida</taxon>
        <taxon>Capitellidae</taxon>
        <taxon>Capitella</taxon>
    </lineage>
</organism>
<evidence type="ECO:0000256" key="6">
    <source>
        <dbReference type="ARBA" id="ARBA00022771"/>
    </source>
</evidence>
<evidence type="ECO:0000256" key="11">
    <source>
        <dbReference type="ARBA" id="ARBA00023163"/>
    </source>
</evidence>
<dbReference type="SUPFAM" id="SSF47370">
    <property type="entry name" value="Bromodomain"/>
    <property type="match status" value="1"/>
</dbReference>
<dbReference type="Gene3D" id="6.10.140.2220">
    <property type="match status" value="1"/>
</dbReference>
<dbReference type="STRING" id="283909.R7V304"/>
<evidence type="ECO:0000256" key="4">
    <source>
        <dbReference type="ARBA" id="ARBA00022553"/>
    </source>
</evidence>
<name>R7V304_CAPTE</name>
<feature type="domain" description="MYND-type" evidence="16">
    <location>
        <begin position="588"/>
        <end position="623"/>
    </location>
</feature>
<dbReference type="Pfam" id="PF24324">
    <property type="entry name" value="MYND_ZMYND11_ZMYD8"/>
    <property type="match status" value="1"/>
</dbReference>
<reference evidence="19" key="3">
    <citation type="submission" date="2015-06" db="UniProtKB">
        <authorList>
            <consortium name="EnsemblMetazoa"/>
        </authorList>
    </citation>
    <scope>IDENTIFICATION</scope>
</reference>
<evidence type="ECO:0000256" key="2">
    <source>
        <dbReference type="ARBA" id="ARBA00004286"/>
    </source>
</evidence>
<dbReference type="SUPFAM" id="SSF57903">
    <property type="entry name" value="FYVE/PHD zinc finger"/>
    <property type="match status" value="1"/>
</dbReference>
<reference evidence="18 20" key="2">
    <citation type="journal article" date="2013" name="Nature">
        <title>Insights into bilaterian evolution from three spiralian genomes.</title>
        <authorList>
            <person name="Simakov O."/>
            <person name="Marletaz F."/>
            <person name="Cho S.J."/>
            <person name="Edsinger-Gonzales E."/>
            <person name="Havlak P."/>
            <person name="Hellsten U."/>
            <person name="Kuo D.H."/>
            <person name="Larsson T."/>
            <person name="Lv J."/>
            <person name="Arendt D."/>
            <person name="Savage R."/>
            <person name="Osoegawa K."/>
            <person name="de Jong P."/>
            <person name="Grimwood J."/>
            <person name="Chapman J.A."/>
            <person name="Shapiro H."/>
            <person name="Aerts A."/>
            <person name="Otillar R.P."/>
            <person name="Terry A.Y."/>
            <person name="Boore J.L."/>
            <person name="Grigoriev I.V."/>
            <person name="Lindberg D.R."/>
            <person name="Seaver E.C."/>
            <person name="Weisblat D.A."/>
            <person name="Putnam N.H."/>
            <person name="Rokhsar D.S."/>
        </authorList>
    </citation>
    <scope>NUCLEOTIDE SEQUENCE</scope>
    <source>
        <strain evidence="18 20">I ESC-2004</strain>
    </source>
</reference>
<evidence type="ECO:0000256" key="13">
    <source>
        <dbReference type="PROSITE-ProRule" id="PRU00134"/>
    </source>
</evidence>
<evidence type="ECO:0000256" key="3">
    <source>
        <dbReference type="ARBA" id="ARBA00022454"/>
    </source>
</evidence>
<dbReference type="InterPro" id="IPR047268">
    <property type="entry name" value="PWWP_BS69"/>
</dbReference>
<dbReference type="InterPro" id="IPR011011">
    <property type="entry name" value="Znf_FYVE_PHD"/>
</dbReference>
<dbReference type="InterPro" id="IPR057053">
    <property type="entry name" value="MYND_ZMYND11_ZMYD8"/>
</dbReference>
<dbReference type="CDD" id="cd20159">
    <property type="entry name" value="PWWP_BS69"/>
    <property type="match status" value="1"/>
</dbReference>
<dbReference type="Gene3D" id="1.20.920.10">
    <property type="entry name" value="Bromodomain-like"/>
    <property type="match status" value="1"/>
</dbReference>
<dbReference type="PROSITE" id="PS01360">
    <property type="entry name" value="ZF_MYND_1"/>
    <property type="match status" value="1"/>
</dbReference>
<dbReference type="PROSITE" id="PS50812">
    <property type="entry name" value="PWWP"/>
    <property type="match status" value="1"/>
</dbReference>
<keyword evidence="11" id="KW-0804">Transcription</keyword>
<dbReference type="GO" id="GO:0034243">
    <property type="term" value="P:regulation of transcription elongation by RNA polymerase II"/>
    <property type="evidence" value="ECO:0007669"/>
    <property type="project" value="InterPro"/>
</dbReference>
<dbReference type="InterPro" id="IPR057054">
    <property type="entry name" value="ZMYND11_CC"/>
</dbReference>
<keyword evidence="9" id="KW-0805">Transcription regulation</keyword>
<dbReference type="EMBL" id="KB297286">
    <property type="protein sequence ID" value="ELU10691.1"/>
    <property type="molecule type" value="Genomic_DNA"/>
</dbReference>
<accession>R7V304</accession>
<dbReference type="Pfam" id="PF21524">
    <property type="entry name" value="SAMD1_WH"/>
    <property type="match status" value="1"/>
</dbReference>
<gene>
    <name evidence="18" type="ORF">CAPTEDRAFT_169629</name>
</gene>
<dbReference type="FunCoup" id="R7V304">
    <property type="interactions" value="511"/>
</dbReference>
<dbReference type="SUPFAM" id="SSF63748">
    <property type="entry name" value="Tudor/PWWP/MBT"/>
    <property type="match status" value="1"/>
</dbReference>
<dbReference type="SUPFAM" id="SSF144232">
    <property type="entry name" value="HIT/MYND zinc finger-like"/>
    <property type="match status" value="1"/>
</dbReference>
<dbReference type="Pfam" id="PF00439">
    <property type="entry name" value="Bromodomain"/>
    <property type="match status" value="1"/>
</dbReference>
<proteinExistence type="predicted"/>
<dbReference type="HOGENOM" id="CLU_031462_2_0_1"/>
<reference evidence="20" key="1">
    <citation type="submission" date="2012-12" db="EMBL/GenBank/DDBJ databases">
        <authorList>
            <person name="Hellsten U."/>
            <person name="Grimwood J."/>
            <person name="Chapman J.A."/>
            <person name="Shapiro H."/>
            <person name="Aerts A."/>
            <person name="Otillar R.P."/>
            <person name="Terry A.Y."/>
            <person name="Boore J.L."/>
            <person name="Simakov O."/>
            <person name="Marletaz F."/>
            <person name="Cho S.-J."/>
            <person name="Edsinger-Gonzales E."/>
            <person name="Havlak P."/>
            <person name="Kuo D.-H."/>
            <person name="Larsson T."/>
            <person name="Lv J."/>
            <person name="Arendt D."/>
            <person name="Savage R."/>
            <person name="Osoegawa K."/>
            <person name="de Jong P."/>
            <person name="Lindberg D.R."/>
            <person name="Seaver E.C."/>
            <person name="Weisblat D.A."/>
            <person name="Putnam N.H."/>
            <person name="Grigoriev I.V."/>
            <person name="Rokhsar D.S."/>
        </authorList>
    </citation>
    <scope>NUCLEOTIDE SEQUENCE</scope>
    <source>
        <strain evidence="20">I ESC-2004</strain>
    </source>
</reference>
<dbReference type="GO" id="GO:0003677">
    <property type="term" value="F:DNA binding"/>
    <property type="evidence" value="ECO:0007669"/>
    <property type="project" value="InterPro"/>
</dbReference>
<dbReference type="OrthoDB" id="6272564at2759"/>